<feature type="domain" description="PLD phosphodiesterase" evidence="2">
    <location>
        <begin position="213"/>
        <end position="240"/>
    </location>
</feature>
<protein>
    <submittedName>
        <fullName evidence="3">Phospholipase</fullName>
    </submittedName>
</protein>
<dbReference type="PANTHER" id="PTHR21248">
    <property type="entry name" value="CARDIOLIPIN SYNTHASE"/>
    <property type="match status" value="1"/>
</dbReference>
<feature type="region of interest" description="Disordered" evidence="1">
    <location>
        <begin position="1"/>
        <end position="44"/>
    </location>
</feature>
<dbReference type="InterPro" id="IPR001736">
    <property type="entry name" value="PLipase_D/transphosphatidylase"/>
</dbReference>
<name>A0A5E4UXN9_9BURK</name>
<sequence>MVPSTYISPRSRPPAPPSASADAPSRSAPTTPTTPADPSSHHAHRSGFHRWIGIAALAFAVAACTSVRPPAEPSQWTSHTPANTPGALASALAPAIRAHDKQSGFQLLATGSAAFTTRIALVQAAQHSLDVQYYSAGEDLTGRLLLQALLDAADRGVRIRMLVDDINRRHTDPAFAVLDQHRNIEIRVFNPFGTRDTTLLERAGNLLTRFDQLNRRMHNKALVADNQVAIIGGRNLGDEYFDANPDLSFRDFDLLCAGPVVDAVSRSFDHFWTSPQAYSLKQVQSKIDDETLAATRDALAQHWRDADALPAGREALHQPPLADGLRTGKVPLFWAPAELAADTPDKLDAPAGQTQSAPGEKLRQLAANAQSEFLIISPYFVPMDGGVRFLSKLAQRGVKVRVLTNSLAATDVVPVHAGYARYRPALLRAGIELYEFKPIRSDTDAPSPRRVQFGGSSRASLHGKAYVIDRRDVVLGSFNLDPRSVRLNTELAIVIHSPDFADRMARIFDRATSPRTSFRVVLAPPDATPPTPIPPTMPALRWVGEENGQPRTFDVEPYASFWRNSVAGAFTLLPSDDLL</sequence>
<accession>A0A5E4UXN9</accession>
<feature type="domain" description="PLD phosphodiesterase" evidence="2">
    <location>
        <begin position="457"/>
        <end position="484"/>
    </location>
</feature>
<proteinExistence type="predicted"/>
<dbReference type="Proteomes" id="UP000367825">
    <property type="component" value="Unassembled WGS sequence"/>
</dbReference>
<dbReference type="InterPro" id="IPR025202">
    <property type="entry name" value="PLD-like_dom"/>
</dbReference>
<evidence type="ECO:0000259" key="2">
    <source>
        <dbReference type="PROSITE" id="PS50035"/>
    </source>
</evidence>
<dbReference type="GO" id="GO:0030572">
    <property type="term" value="F:phosphatidyltransferase activity"/>
    <property type="evidence" value="ECO:0007669"/>
    <property type="project" value="UniProtKB-ARBA"/>
</dbReference>
<evidence type="ECO:0000313" key="3">
    <source>
        <dbReference type="EMBL" id="VVE04353.1"/>
    </source>
</evidence>
<dbReference type="SUPFAM" id="SSF56024">
    <property type="entry name" value="Phospholipase D/nuclease"/>
    <property type="match status" value="2"/>
</dbReference>
<feature type="compositionally biased region" description="Low complexity" evidence="1">
    <location>
        <begin position="18"/>
        <end position="38"/>
    </location>
</feature>
<dbReference type="CDD" id="cd09113">
    <property type="entry name" value="PLDc_ymdC_like_2"/>
    <property type="match status" value="1"/>
</dbReference>
<dbReference type="Gene3D" id="3.30.870.10">
    <property type="entry name" value="Endonuclease Chain A"/>
    <property type="match status" value="2"/>
</dbReference>
<evidence type="ECO:0000256" key="1">
    <source>
        <dbReference type="SAM" id="MobiDB-lite"/>
    </source>
</evidence>
<dbReference type="SMART" id="SM00155">
    <property type="entry name" value="PLDc"/>
    <property type="match status" value="2"/>
</dbReference>
<dbReference type="PANTHER" id="PTHR21248:SF12">
    <property type="entry name" value="CARDIOLIPIN SYNTHASE C"/>
    <property type="match status" value="1"/>
</dbReference>
<dbReference type="GO" id="GO:0032049">
    <property type="term" value="P:cardiolipin biosynthetic process"/>
    <property type="evidence" value="ECO:0007669"/>
    <property type="project" value="UniProtKB-ARBA"/>
</dbReference>
<dbReference type="Pfam" id="PF13091">
    <property type="entry name" value="PLDc_2"/>
    <property type="match status" value="2"/>
</dbReference>
<organism evidence="3 4">
    <name type="scientific">Pandoraea nosoerga</name>
    <dbReference type="NCBI Taxonomy" id="2508296"/>
    <lineage>
        <taxon>Bacteria</taxon>
        <taxon>Pseudomonadati</taxon>
        <taxon>Pseudomonadota</taxon>
        <taxon>Betaproteobacteria</taxon>
        <taxon>Burkholderiales</taxon>
        <taxon>Burkholderiaceae</taxon>
        <taxon>Pandoraea</taxon>
    </lineage>
</organism>
<dbReference type="CDD" id="cd09111">
    <property type="entry name" value="PLDc_ymdC_like_1"/>
    <property type="match status" value="1"/>
</dbReference>
<dbReference type="AlphaFoldDB" id="A0A5E4UXN9"/>
<gene>
    <name evidence="3" type="ORF">PNO31109_02286</name>
</gene>
<dbReference type="PROSITE" id="PS50035">
    <property type="entry name" value="PLD"/>
    <property type="match status" value="2"/>
</dbReference>
<dbReference type="EMBL" id="CABPSC010000007">
    <property type="protein sequence ID" value="VVE04353.1"/>
    <property type="molecule type" value="Genomic_DNA"/>
</dbReference>
<reference evidence="3 4" key="1">
    <citation type="submission" date="2019-08" db="EMBL/GenBank/DDBJ databases">
        <authorList>
            <person name="Peeters C."/>
        </authorList>
    </citation>
    <scope>NUCLEOTIDE SEQUENCE [LARGE SCALE GENOMIC DNA]</scope>
    <source>
        <strain evidence="3 4">LMG 31109</strain>
    </source>
</reference>
<evidence type="ECO:0000313" key="4">
    <source>
        <dbReference type="Proteomes" id="UP000367825"/>
    </source>
</evidence>
<dbReference type="OrthoDB" id="9814092at2"/>
<keyword evidence="4" id="KW-1185">Reference proteome</keyword>